<keyword evidence="9" id="KW-0325">Glycoprotein</keyword>
<dbReference type="GO" id="GO:0004875">
    <property type="term" value="F:complement receptor activity"/>
    <property type="evidence" value="ECO:0007669"/>
    <property type="project" value="TreeGrafter"/>
</dbReference>
<dbReference type="Gene3D" id="1.20.1070.10">
    <property type="entry name" value="Rhodopsin 7-helix transmembrane proteins"/>
    <property type="match status" value="1"/>
</dbReference>
<dbReference type="Pfam" id="PF00001">
    <property type="entry name" value="7tm_1"/>
    <property type="match status" value="1"/>
</dbReference>
<dbReference type="PROSITE" id="PS50262">
    <property type="entry name" value="G_PROTEIN_RECEP_F1_2"/>
    <property type="match status" value="1"/>
</dbReference>
<feature type="transmembrane region" description="Helical" evidence="13">
    <location>
        <begin position="59"/>
        <end position="84"/>
    </location>
</feature>
<evidence type="ECO:0000256" key="11">
    <source>
        <dbReference type="ARBA" id="ARBA00025736"/>
    </source>
</evidence>
<gene>
    <name evidence="16" type="primary">LTB4R2</name>
</gene>
<comment type="subcellular location">
    <subcellularLocation>
        <location evidence="1">Cell membrane</location>
        <topology evidence="1">Multi-pass membrane protein</topology>
    </subcellularLocation>
</comment>
<dbReference type="InterPro" id="IPR000276">
    <property type="entry name" value="GPCR_Rhodpsn"/>
</dbReference>
<keyword evidence="2" id="KW-1003">Cell membrane</keyword>
<evidence type="ECO:0000259" key="14">
    <source>
        <dbReference type="PROSITE" id="PS50262"/>
    </source>
</evidence>
<dbReference type="GO" id="GO:0007204">
    <property type="term" value="P:positive regulation of cytosolic calcium ion concentration"/>
    <property type="evidence" value="ECO:0007669"/>
    <property type="project" value="TreeGrafter"/>
</dbReference>
<dbReference type="AlphaFoldDB" id="A0A6P7WTU1"/>
<proteinExistence type="inferred from homology"/>
<evidence type="ECO:0000256" key="13">
    <source>
        <dbReference type="SAM" id="Phobius"/>
    </source>
</evidence>
<feature type="transmembrane region" description="Helical" evidence="13">
    <location>
        <begin position="25"/>
        <end position="47"/>
    </location>
</feature>
<dbReference type="InParanoid" id="A0A6P7WTU1"/>
<keyword evidence="10 12" id="KW-0807">Transducer</keyword>
<dbReference type="Proteomes" id="UP000515156">
    <property type="component" value="Chromosome 14"/>
</dbReference>
<dbReference type="InterPro" id="IPR017452">
    <property type="entry name" value="GPCR_Rhodpsn_7TM"/>
</dbReference>
<feature type="transmembrane region" description="Helical" evidence="13">
    <location>
        <begin position="227"/>
        <end position="252"/>
    </location>
</feature>
<dbReference type="SUPFAM" id="SSF81321">
    <property type="entry name" value="Family A G protein-coupled receptor-like"/>
    <property type="match status" value="1"/>
</dbReference>
<dbReference type="PRINTS" id="PR00237">
    <property type="entry name" value="GPCRRHODOPSN"/>
</dbReference>
<dbReference type="PRINTS" id="PR01476">
    <property type="entry name" value="LTBRECEPTOR"/>
</dbReference>
<sequence>MDTCMKTYENETLLTSPVSRISGTIFLLLSAILGLPGNAFIIWSILWKLRTKEKSVTCILILNLALADGTVLLLTPFFISFLTQSTWVFGQVICKLVYYICCLNMFASIFIITLMSLDRCLAVTRPYLAQTIRKKKVVLKIMLAIWVAAILLAIPAFAYREVVEQANIKRWICEPCHGTKSGAIFHYSFETTLSFVVPFTIIVVSYALTLAKLRVARFQQRARTEKLILAIILSFAVLWLPYHIVNIIQVASNLASGSRALSLEHAWKVSRAGASALTFISFSVNPLLYAFAAGDLLKAFGRDFIAKLLEGTASWDVNRKARSRRDLERDRVKRGSRMESLELQQNSEVKKNLNTQLPPIFQDLETA</sequence>
<dbReference type="CTD" id="56413"/>
<keyword evidence="8 12" id="KW-0675">Receptor</keyword>
<dbReference type="FunCoup" id="A0A6P7WTU1">
    <property type="interactions" value="672"/>
</dbReference>
<evidence type="ECO:0000256" key="6">
    <source>
        <dbReference type="ARBA" id="ARBA00023040"/>
    </source>
</evidence>
<keyword evidence="3" id="KW-0597">Phosphoprotein</keyword>
<evidence type="ECO:0000256" key="8">
    <source>
        <dbReference type="ARBA" id="ARBA00023170"/>
    </source>
</evidence>
<feature type="transmembrane region" description="Helical" evidence="13">
    <location>
        <begin position="137"/>
        <end position="159"/>
    </location>
</feature>
<name>A0A6P7WTU1_9AMPH</name>
<keyword evidence="7 13" id="KW-0472">Membrane</keyword>
<comment type="similarity">
    <text evidence="12">Belongs to the G-protein coupled receptor 1 family.</text>
</comment>
<comment type="similarity">
    <text evidence="11">Belongs to the chemokine-like receptor (CMKLR) family.</text>
</comment>
<dbReference type="KEGG" id="muo:115458117"/>
<keyword evidence="15" id="KW-1185">Reference proteome</keyword>
<dbReference type="GO" id="GO:0005886">
    <property type="term" value="C:plasma membrane"/>
    <property type="evidence" value="ECO:0007669"/>
    <property type="project" value="UniProtKB-SubCell"/>
</dbReference>
<dbReference type="InterPro" id="IPR000826">
    <property type="entry name" value="Formyl_rcpt-rel"/>
</dbReference>
<evidence type="ECO:0000256" key="1">
    <source>
        <dbReference type="ARBA" id="ARBA00004651"/>
    </source>
</evidence>
<dbReference type="GO" id="GO:0004974">
    <property type="term" value="F:leukotriene receptor activity"/>
    <property type="evidence" value="ECO:0007669"/>
    <property type="project" value="InterPro"/>
</dbReference>
<organism evidence="15 16">
    <name type="scientific">Microcaecilia unicolor</name>
    <dbReference type="NCBI Taxonomy" id="1415580"/>
    <lineage>
        <taxon>Eukaryota</taxon>
        <taxon>Metazoa</taxon>
        <taxon>Chordata</taxon>
        <taxon>Craniata</taxon>
        <taxon>Vertebrata</taxon>
        <taxon>Euteleostomi</taxon>
        <taxon>Amphibia</taxon>
        <taxon>Gymnophiona</taxon>
        <taxon>Siphonopidae</taxon>
        <taxon>Microcaecilia</taxon>
    </lineage>
</organism>
<feature type="transmembrane region" description="Helical" evidence="13">
    <location>
        <begin position="96"/>
        <end position="117"/>
    </location>
</feature>
<evidence type="ECO:0000256" key="9">
    <source>
        <dbReference type="ARBA" id="ARBA00023180"/>
    </source>
</evidence>
<reference evidence="16" key="1">
    <citation type="submission" date="2025-08" db="UniProtKB">
        <authorList>
            <consortium name="RefSeq"/>
        </authorList>
    </citation>
    <scope>IDENTIFICATION</scope>
</reference>
<feature type="domain" description="G-protein coupled receptors family 1 profile" evidence="14">
    <location>
        <begin position="37"/>
        <end position="289"/>
    </location>
</feature>
<evidence type="ECO:0000256" key="12">
    <source>
        <dbReference type="RuleBase" id="RU000688"/>
    </source>
</evidence>
<dbReference type="InterPro" id="IPR003981">
    <property type="entry name" value="Leukotriene_B4_rcpt"/>
</dbReference>
<dbReference type="GO" id="GO:0007200">
    <property type="term" value="P:phospholipase C-activating G protein-coupled receptor signaling pathway"/>
    <property type="evidence" value="ECO:0007669"/>
    <property type="project" value="TreeGrafter"/>
</dbReference>
<dbReference type="OrthoDB" id="8888529at2759"/>
<evidence type="ECO:0000313" key="15">
    <source>
        <dbReference type="Proteomes" id="UP000515156"/>
    </source>
</evidence>
<dbReference type="GeneID" id="115458117"/>
<dbReference type="GO" id="GO:0006954">
    <property type="term" value="P:inflammatory response"/>
    <property type="evidence" value="ECO:0007669"/>
    <property type="project" value="TreeGrafter"/>
</dbReference>
<evidence type="ECO:0000256" key="7">
    <source>
        <dbReference type="ARBA" id="ARBA00023136"/>
    </source>
</evidence>
<evidence type="ECO:0000313" key="16">
    <source>
        <dbReference type="RefSeq" id="XP_030043818.1"/>
    </source>
</evidence>
<evidence type="ECO:0000256" key="4">
    <source>
        <dbReference type="ARBA" id="ARBA00022692"/>
    </source>
</evidence>
<keyword evidence="6 12" id="KW-0297">G-protein coupled receptor</keyword>
<dbReference type="RefSeq" id="XP_030043818.1">
    <property type="nucleotide sequence ID" value="XM_030187958.1"/>
</dbReference>
<evidence type="ECO:0000256" key="10">
    <source>
        <dbReference type="ARBA" id="ARBA00023224"/>
    </source>
</evidence>
<dbReference type="PROSITE" id="PS00237">
    <property type="entry name" value="G_PROTEIN_RECEP_F1_1"/>
    <property type="match status" value="1"/>
</dbReference>
<protein>
    <submittedName>
        <fullName evidence="16">Leukotriene B4 receptor 2</fullName>
    </submittedName>
</protein>
<keyword evidence="4 12" id="KW-0812">Transmembrane</keyword>
<feature type="transmembrane region" description="Helical" evidence="13">
    <location>
        <begin position="272"/>
        <end position="292"/>
    </location>
</feature>
<evidence type="ECO:0000256" key="5">
    <source>
        <dbReference type="ARBA" id="ARBA00022989"/>
    </source>
</evidence>
<feature type="transmembrane region" description="Helical" evidence="13">
    <location>
        <begin position="195"/>
        <end position="215"/>
    </location>
</feature>
<evidence type="ECO:0000256" key="3">
    <source>
        <dbReference type="ARBA" id="ARBA00022553"/>
    </source>
</evidence>
<dbReference type="PANTHER" id="PTHR24225:SF72">
    <property type="entry name" value="G-PROTEIN COUPLED RECEPTORS FAMILY 1 PROFILE DOMAIN-CONTAINING PROTEIN-RELATED"/>
    <property type="match status" value="1"/>
</dbReference>
<dbReference type="FunFam" id="1.20.1070.10:FF:000109">
    <property type="entry name" value="Leukotriene B4 receptor"/>
    <property type="match status" value="1"/>
</dbReference>
<dbReference type="PANTHER" id="PTHR24225">
    <property type="entry name" value="CHEMOTACTIC RECEPTOR"/>
    <property type="match status" value="1"/>
</dbReference>
<keyword evidence="5 13" id="KW-1133">Transmembrane helix</keyword>
<evidence type="ECO:0000256" key="2">
    <source>
        <dbReference type="ARBA" id="ARBA00022475"/>
    </source>
</evidence>
<dbReference type="CDD" id="cd15122">
    <property type="entry name" value="7tmA_LTB4R2"/>
    <property type="match status" value="1"/>
</dbReference>
<accession>A0A6P7WTU1</accession>